<dbReference type="RefSeq" id="WP_215238434.1">
    <property type="nucleotide sequence ID" value="NZ_CAJRAF010000002.1"/>
</dbReference>
<name>A0A916JE79_9BACT</name>
<dbReference type="InterPro" id="IPR012334">
    <property type="entry name" value="Pectin_lyas_fold"/>
</dbReference>
<dbReference type="PANTHER" id="PTHR36453:SF1">
    <property type="entry name" value="RIGHT HANDED BETA HELIX DOMAIN-CONTAINING PROTEIN"/>
    <property type="match status" value="1"/>
</dbReference>
<dbReference type="AlphaFoldDB" id="A0A916JE79"/>
<dbReference type="InterPro" id="IPR039448">
    <property type="entry name" value="Beta_helix"/>
</dbReference>
<keyword evidence="3" id="KW-1185">Reference proteome</keyword>
<protein>
    <recommendedName>
        <fullName evidence="1">Right handed beta helix domain-containing protein</fullName>
    </recommendedName>
</protein>
<evidence type="ECO:0000313" key="2">
    <source>
        <dbReference type="EMBL" id="CAG4997233.1"/>
    </source>
</evidence>
<feature type="domain" description="Right handed beta helix" evidence="1">
    <location>
        <begin position="323"/>
        <end position="407"/>
    </location>
</feature>
<feature type="domain" description="Right handed beta helix" evidence="1">
    <location>
        <begin position="425"/>
        <end position="560"/>
    </location>
</feature>
<dbReference type="Proteomes" id="UP000680038">
    <property type="component" value="Unassembled WGS sequence"/>
</dbReference>
<gene>
    <name evidence="2" type="ORF">DYBT9275_01720</name>
</gene>
<dbReference type="Pfam" id="PF13229">
    <property type="entry name" value="Beta_helix"/>
    <property type="match status" value="2"/>
</dbReference>
<dbReference type="PANTHER" id="PTHR36453">
    <property type="entry name" value="SECRETED PROTEIN-RELATED"/>
    <property type="match status" value="1"/>
</dbReference>
<proteinExistence type="predicted"/>
<reference evidence="2" key="1">
    <citation type="submission" date="2021-04" db="EMBL/GenBank/DDBJ databases">
        <authorList>
            <person name="Rodrigo-Torres L."/>
            <person name="Arahal R. D."/>
            <person name="Lucena T."/>
        </authorList>
    </citation>
    <scope>NUCLEOTIDE SEQUENCE</scope>
    <source>
        <strain evidence="2">CECT 9275</strain>
    </source>
</reference>
<evidence type="ECO:0000313" key="3">
    <source>
        <dbReference type="Proteomes" id="UP000680038"/>
    </source>
</evidence>
<comment type="caution">
    <text evidence="2">The sequence shown here is derived from an EMBL/GenBank/DDBJ whole genome shotgun (WGS) entry which is preliminary data.</text>
</comment>
<dbReference type="EMBL" id="CAJRAF010000002">
    <property type="protein sequence ID" value="CAG4997233.1"/>
    <property type="molecule type" value="Genomic_DNA"/>
</dbReference>
<dbReference type="SUPFAM" id="SSF51126">
    <property type="entry name" value="Pectin lyase-like"/>
    <property type="match status" value="1"/>
</dbReference>
<dbReference type="InterPro" id="IPR011050">
    <property type="entry name" value="Pectin_lyase_fold/virulence"/>
</dbReference>
<dbReference type="Gene3D" id="2.160.20.10">
    <property type="entry name" value="Single-stranded right-handed beta-helix, Pectin lyase-like"/>
    <property type="match status" value="2"/>
</dbReference>
<evidence type="ECO:0000259" key="1">
    <source>
        <dbReference type="Pfam" id="PF13229"/>
    </source>
</evidence>
<accession>A0A916JE79</accession>
<sequence length="675" mass="75748">MKNQYSLFAISLFFLTIFFCFSLESYAKEIDIYISPTGSDNNSGTKGFPLKTLEKARDIARSVHRKSPGQPVTVYVAGGIYQLEKSVVFSAEDSGNERSPLVIKASGIGKPVFTGSRTLKKWQKLADPAKLALLSPDAKGKVYVTDVKEAGIVNFGDPIAAGKRPELFCNGVLQTLARWPDQGFATAGLVKGSTALPPVFKNKRGCKEGIFEYTEHRQNRWANESAPYLGGYWFWDWADEFQKVRNVDTLSKTLHLDEPYHHYGYKDSLRYFGVNLFCEIDQPGEWYLDRTDGRLYWYPPVDVHPNAADVGLSVFSEPFMIELKNCSYVTLQGLAFEESRGSAILVSGGRNCLIKDCRIERFGRDGVHVAGGSNHGISGCLIRTLGFRGIDMKGGDRKNLTPANSYIENTVVEYFSLFKRTYEPAVHLEGCGMRVSHNRFRYSSSSAMRLEGNDFTIEYNEVSHVVDESDDQGAVDIFYNPSYRGIKILFNRWSDISGGTHSGAAGVRLDDMISGVHIFGNIFERCGSAQFGGVQIHGGKDNLVENNLFYDCLAAVSFHQWGEKRWLKELDTLAIRKKIYEEVDIRSALYLAKYPELKTIRENADVNAIRNNLIVDCRNQFLRNKRDVLVLENNPQIQGNGSRVEAFCTPEILTAYGLKPIPLGEIGPQNNQWIK</sequence>
<organism evidence="2 3">
    <name type="scientific">Dyadobacter helix</name>
    <dbReference type="NCBI Taxonomy" id="2822344"/>
    <lineage>
        <taxon>Bacteria</taxon>
        <taxon>Pseudomonadati</taxon>
        <taxon>Bacteroidota</taxon>
        <taxon>Cytophagia</taxon>
        <taxon>Cytophagales</taxon>
        <taxon>Spirosomataceae</taxon>
        <taxon>Dyadobacter</taxon>
    </lineage>
</organism>
<dbReference type="SMART" id="SM00710">
    <property type="entry name" value="PbH1"/>
    <property type="match status" value="6"/>
</dbReference>
<dbReference type="InterPro" id="IPR006626">
    <property type="entry name" value="PbH1"/>
</dbReference>